<dbReference type="Proteomes" id="UP000777482">
    <property type="component" value="Unassembled WGS sequence"/>
</dbReference>
<dbReference type="AlphaFoldDB" id="A0A9P6VV26"/>
<proteinExistence type="inferred from homology"/>
<dbReference type="GO" id="GO:0008380">
    <property type="term" value="P:RNA splicing"/>
    <property type="evidence" value="ECO:0007669"/>
    <property type="project" value="UniProtKB-KW"/>
</dbReference>
<dbReference type="GO" id="GO:0000974">
    <property type="term" value="C:Prp19 complex"/>
    <property type="evidence" value="ECO:0007669"/>
    <property type="project" value="TreeGrafter"/>
</dbReference>
<keyword evidence="4" id="KW-0747">Spliceosome</keyword>
<evidence type="ECO:0000256" key="5">
    <source>
        <dbReference type="ARBA" id="ARBA00023187"/>
    </source>
</evidence>
<keyword evidence="3" id="KW-0507">mRNA processing</keyword>
<protein>
    <recommendedName>
        <fullName evidence="11">Breast carcinoma amplified sequence 2</fullName>
    </recommendedName>
</protein>
<evidence type="ECO:0000256" key="8">
    <source>
        <dbReference type="SAM" id="MobiDB-lite"/>
    </source>
</evidence>
<accession>A0A9P6VV26</accession>
<organism evidence="9 10">
    <name type="scientific">Rhodotorula mucilaginosa</name>
    <name type="common">Yeast</name>
    <name type="synonym">Rhodotorula rubra</name>
    <dbReference type="NCBI Taxonomy" id="5537"/>
    <lineage>
        <taxon>Eukaryota</taxon>
        <taxon>Fungi</taxon>
        <taxon>Dikarya</taxon>
        <taxon>Basidiomycota</taxon>
        <taxon>Pucciniomycotina</taxon>
        <taxon>Microbotryomycetes</taxon>
        <taxon>Sporidiobolales</taxon>
        <taxon>Sporidiobolaceae</taxon>
        <taxon>Rhodotorula</taxon>
    </lineage>
</organism>
<dbReference type="OrthoDB" id="205794at2759"/>
<feature type="region of interest" description="Disordered" evidence="8">
    <location>
        <begin position="49"/>
        <end position="70"/>
    </location>
</feature>
<evidence type="ECO:0000256" key="2">
    <source>
        <dbReference type="ARBA" id="ARBA00010788"/>
    </source>
</evidence>
<reference evidence="9 10" key="1">
    <citation type="submission" date="2020-11" db="EMBL/GenBank/DDBJ databases">
        <title>Kefir isolates.</title>
        <authorList>
            <person name="Marcisauskas S."/>
            <person name="Kim Y."/>
            <person name="Blasche S."/>
        </authorList>
    </citation>
    <scope>NUCLEOTIDE SEQUENCE [LARGE SCALE GENOMIC DNA]</scope>
    <source>
        <strain evidence="9 10">KR</strain>
    </source>
</reference>
<sequence>MAGMASTSDMQLDSLPYYDNDLEAYPQLRAVLNSQIAVELRSLLPKTPSQAPTNLAHLPPPRPLPSGSGSLLAEELARVESKRPLRAGEQGLDTTRYAMPFPSEDDLDDVDAWERAYKSSLAQLEHQRLRTVNGTLLQQLGANKWRVENFALENAIQRVENEATESKEVVEGVNRRRKADQEKAGETLARLERRWQELVSGNMQLEIGCFALEEELAVLQARHGELQQRLQATQ</sequence>
<dbReference type="GO" id="GO:0071011">
    <property type="term" value="C:precatalytic spliceosome"/>
    <property type="evidence" value="ECO:0007669"/>
    <property type="project" value="TreeGrafter"/>
</dbReference>
<dbReference type="InterPro" id="IPR008409">
    <property type="entry name" value="SPF27"/>
</dbReference>
<dbReference type="PANTHER" id="PTHR13296">
    <property type="entry name" value="BCAS2 PROTEIN"/>
    <property type="match status" value="1"/>
</dbReference>
<comment type="subcellular location">
    <subcellularLocation>
        <location evidence="1">Nucleus</location>
    </subcellularLocation>
</comment>
<evidence type="ECO:0000256" key="7">
    <source>
        <dbReference type="SAM" id="Coils"/>
    </source>
</evidence>
<evidence type="ECO:0008006" key="11">
    <source>
        <dbReference type="Google" id="ProtNLM"/>
    </source>
</evidence>
<keyword evidence="7" id="KW-0175">Coiled coil</keyword>
<dbReference type="Pfam" id="PF05700">
    <property type="entry name" value="BCAS2"/>
    <property type="match status" value="1"/>
</dbReference>
<gene>
    <name evidence="9" type="ORF">C6P46_000702</name>
</gene>
<evidence type="ECO:0000256" key="4">
    <source>
        <dbReference type="ARBA" id="ARBA00022728"/>
    </source>
</evidence>
<keyword evidence="6" id="KW-0539">Nucleus</keyword>
<keyword evidence="10" id="KW-1185">Reference proteome</keyword>
<dbReference type="GO" id="GO:0006397">
    <property type="term" value="P:mRNA processing"/>
    <property type="evidence" value="ECO:0007669"/>
    <property type="project" value="UniProtKB-KW"/>
</dbReference>
<feature type="coiled-coil region" evidence="7">
    <location>
        <begin position="142"/>
        <end position="176"/>
    </location>
</feature>
<dbReference type="EMBL" id="PUHQ01000111">
    <property type="protein sequence ID" value="KAG0655806.1"/>
    <property type="molecule type" value="Genomic_DNA"/>
</dbReference>
<dbReference type="PANTHER" id="PTHR13296:SF0">
    <property type="entry name" value="PRE-MRNA-SPLICING FACTOR SPF27"/>
    <property type="match status" value="1"/>
</dbReference>
<evidence type="ECO:0000313" key="9">
    <source>
        <dbReference type="EMBL" id="KAG0655806.1"/>
    </source>
</evidence>
<comment type="similarity">
    <text evidence="2">Belongs to the SPF27 family.</text>
</comment>
<evidence type="ECO:0000313" key="10">
    <source>
        <dbReference type="Proteomes" id="UP000777482"/>
    </source>
</evidence>
<keyword evidence="5" id="KW-0508">mRNA splicing</keyword>
<evidence type="ECO:0000256" key="1">
    <source>
        <dbReference type="ARBA" id="ARBA00004123"/>
    </source>
</evidence>
<name>A0A9P6VV26_RHOMI</name>
<evidence type="ECO:0000256" key="3">
    <source>
        <dbReference type="ARBA" id="ARBA00022664"/>
    </source>
</evidence>
<comment type="caution">
    <text evidence="9">The sequence shown here is derived from an EMBL/GenBank/DDBJ whole genome shotgun (WGS) entry which is preliminary data.</text>
</comment>
<evidence type="ECO:0000256" key="6">
    <source>
        <dbReference type="ARBA" id="ARBA00023242"/>
    </source>
</evidence>
<dbReference type="GO" id="GO:0071013">
    <property type="term" value="C:catalytic step 2 spliceosome"/>
    <property type="evidence" value="ECO:0007669"/>
    <property type="project" value="TreeGrafter"/>
</dbReference>